<sequence length="363" mass="39337">MSKLFDQLSIREVTIPNRVWMSPMCTYSANPEPGEAGKPTDFHLAHYASRAAGGAGLVVLEATAVAHVGAISPWDLGLWSNDHIEPHKRLADAIHANGAIAGVQLAHAGRKASTDLPWQGGGYVSPETLGWQPVGPSPVEFPGMPAPEELSLENIREVVQQFADAAVRADKAGFDVVEIHAAHGYLLHNFLSPISNKRTDAYGGSLENRARIVLEVIDAIRAVWPESKPVFMRLSMTDWVEENPADDRKSWTMDQSAQLVKWASERGVDLIDASTGGLDIVPIPHDKDYQTAKATELRARTAVATAAVGRIDDVETADTLVSSGDVDAVFLGRPLLKNPSWVNQAAEQLGAQPRFIQQYAYAL</sequence>
<dbReference type="STRING" id="931089.CDES_13805"/>
<dbReference type="InterPro" id="IPR044152">
    <property type="entry name" value="YqjM-like"/>
</dbReference>
<name>A0A0M4CLN5_9CORY</name>
<dbReference type="KEGG" id="cdx:CDES_13805"/>
<evidence type="ECO:0000313" key="7">
    <source>
        <dbReference type="EMBL" id="ALC07088.1"/>
    </source>
</evidence>
<dbReference type="InterPro" id="IPR001155">
    <property type="entry name" value="OxRdtase_FMN_N"/>
</dbReference>
<evidence type="ECO:0000256" key="2">
    <source>
        <dbReference type="ARBA" id="ARBA00022630"/>
    </source>
</evidence>
<dbReference type="GO" id="GO:0003959">
    <property type="term" value="F:NADPH dehydrogenase activity"/>
    <property type="evidence" value="ECO:0007669"/>
    <property type="project" value="InterPro"/>
</dbReference>
<evidence type="ECO:0000313" key="8">
    <source>
        <dbReference type="Proteomes" id="UP000068067"/>
    </source>
</evidence>
<protein>
    <recommendedName>
        <fullName evidence="6">NADH:flavin oxidoreductase/NADH oxidase N-terminal domain-containing protein</fullName>
    </recommendedName>
</protein>
<evidence type="ECO:0000256" key="5">
    <source>
        <dbReference type="ARBA" id="ARBA00023002"/>
    </source>
</evidence>
<keyword evidence="5" id="KW-0560">Oxidoreductase</keyword>
<accession>A0A0M4CLN5</accession>
<evidence type="ECO:0000256" key="1">
    <source>
        <dbReference type="ARBA" id="ARBA00001917"/>
    </source>
</evidence>
<dbReference type="PANTHER" id="PTHR43303:SF4">
    <property type="entry name" value="NADPH DEHYDROGENASE C23G7.10C-RELATED"/>
    <property type="match status" value="1"/>
</dbReference>
<gene>
    <name evidence="7" type="ORF">CDES_13805</name>
</gene>
<dbReference type="EMBL" id="CP009220">
    <property type="protein sequence ID" value="ALC07088.1"/>
    <property type="molecule type" value="Genomic_DNA"/>
</dbReference>
<dbReference type="GO" id="GO:0050661">
    <property type="term" value="F:NADP binding"/>
    <property type="evidence" value="ECO:0007669"/>
    <property type="project" value="InterPro"/>
</dbReference>
<dbReference type="AlphaFoldDB" id="A0A0M4CLN5"/>
<keyword evidence="2" id="KW-0285">Flavoprotein</keyword>
<keyword evidence="3" id="KW-0288">FMN</keyword>
<dbReference type="InterPro" id="IPR013785">
    <property type="entry name" value="Aldolase_TIM"/>
</dbReference>
<feature type="domain" description="NADH:flavin oxidoreductase/NADH oxidase N-terminal" evidence="6">
    <location>
        <begin position="3"/>
        <end position="349"/>
    </location>
</feature>
<evidence type="ECO:0000256" key="4">
    <source>
        <dbReference type="ARBA" id="ARBA00022857"/>
    </source>
</evidence>
<keyword evidence="4" id="KW-0521">NADP</keyword>
<dbReference type="PANTHER" id="PTHR43303">
    <property type="entry name" value="NADPH DEHYDROGENASE C23G7.10C-RELATED"/>
    <property type="match status" value="1"/>
</dbReference>
<dbReference type="Proteomes" id="UP000068067">
    <property type="component" value="Chromosome"/>
</dbReference>
<comment type="cofactor">
    <cofactor evidence="1">
        <name>FMN</name>
        <dbReference type="ChEBI" id="CHEBI:58210"/>
    </cofactor>
</comment>
<dbReference type="GO" id="GO:0010181">
    <property type="term" value="F:FMN binding"/>
    <property type="evidence" value="ECO:0007669"/>
    <property type="project" value="InterPro"/>
</dbReference>
<dbReference type="CDD" id="cd02932">
    <property type="entry name" value="OYE_YqiM_FMN"/>
    <property type="match status" value="1"/>
</dbReference>
<dbReference type="OrthoDB" id="3169239at2"/>
<dbReference type="Gene3D" id="3.20.20.70">
    <property type="entry name" value="Aldolase class I"/>
    <property type="match status" value="1"/>
</dbReference>
<reference evidence="7 8" key="1">
    <citation type="submission" date="2014-08" db="EMBL/GenBank/DDBJ databases">
        <title>Complete genome sequence of Corynebacterium deserti GIMN1.010 (=DSM 45689), isolated from desert sand in western China.</title>
        <authorList>
            <person name="Ruckert C."/>
            <person name="Albersmeier A."/>
            <person name="Kalinowski J."/>
        </authorList>
    </citation>
    <scope>NUCLEOTIDE SEQUENCE [LARGE SCALE GENOMIC DNA]</scope>
    <source>
        <strain evidence="7 8">GIMN1.010</strain>
    </source>
</reference>
<dbReference type="SUPFAM" id="SSF51395">
    <property type="entry name" value="FMN-linked oxidoreductases"/>
    <property type="match status" value="1"/>
</dbReference>
<dbReference type="PATRIC" id="fig|931089.4.peg.2791"/>
<organism evidence="7 8">
    <name type="scientific">Corynebacterium deserti GIMN1.010</name>
    <dbReference type="NCBI Taxonomy" id="931089"/>
    <lineage>
        <taxon>Bacteria</taxon>
        <taxon>Bacillati</taxon>
        <taxon>Actinomycetota</taxon>
        <taxon>Actinomycetes</taxon>
        <taxon>Mycobacteriales</taxon>
        <taxon>Corynebacteriaceae</taxon>
        <taxon>Corynebacterium</taxon>
    </lineage>
</organism>
<dbReference type="RefSeq" id="WP_053545953.1">
    <property type="nucleotide sequence ID" value="NZ_CP009220.1"/>
</dbReference>
<evidence type="ECO:0000256" key="3">
    <source>
        <dbReference type="ARBA" id="ARBA00022643"/>
    </source>
</evidence>
<evidence type="ECO:0000259" key="6">
    <source>
        <dbReference type="Pfam" id="PF00724"/>
    </source>
</evidence>
<proteinExistence type="predicted"/>
<keyword evidence="8" id="KW-1185">Reference proteome</keyword>
<dbReference type="Pfam" id="PF00724">
    <property type="entry name" value="Oxidored_FMN"/>
    <property type="match status" value="1"/>
</dbReference>